<reference evidence="2" key="1">
    <citation type="journal article" date="2013" name="BMC Microbiol.">
        <title>Taxonomy and evolution of bacteriochlorophyll a-containing members of the OM60/NOR5 clade of marine gammaproteobacteria: description of Luminiphilus syltensis gen. nov., sp. nov., reclassification of Haliea rubra as Pseudohaliea rubra gen. nov., comb. nov., and emendation of Chromatocurvus halotolerans.</title>
        <authorList>
            <person name="Spring S."/>
            <person name="Riedel T."/>
            <person name="Sproer C."/>
            <person name="Yan S."/>
            <person name="Harder J."/>
            <person name="Fuchs B.M."/>
        </authorList>
    </citation>
    <scope>NUCLEOTIDE SEQUENCE [LARGE SCALE GENOMIC DNA]</scope>
    <source>
        <strain evidence="2">NOR51-B</strain>
    </source>
</reference>
<evidence type="ECO:0000313" key="2">
    <source>
        <dbReference type="Proteomes" id="UP000004699"/>
    </source>
</evidence>
<dbReference type="STRING" id="565045.NOR51B_1996"/>
<proteinExistence type="predicted"/>
<dbReference type="AlphaFoldDB" id="B8KXZ6"/>
<organism evidence="1 2">
    <name type="scientific">Luminiphilus syltensis NOR5-1B</name>
    <dbReference type="NCBI Taxonomy" id="565045"/>
    <lineage>
        <taxon>Bacteria</taxon>
        <taxon>Pseudomonadati</taxon>
        <taxon>Pseudomonadota</taxon>
        <taxon>Gammaproteobacteria</taxon>
        <taxon>Cellvibrionales</taxon>
        <taxon>Halieaceae</taxon>
        <taxon>Luminiphilus</taxon>
    </lineage>
</organism>
<dbReference type="Proteomes" id="UP000004699">
    <property type="component" value="Unassembled WGS sequence"/>
</dbReference>
<name>B8KXZ6_9GAMM</name>
<gene>
    <name evidence="1" type="ORF">NOR51B_1996</name>
</gene>
<dbReference type="HOGENOM" id="CLU_3253659_0_0_6"/>
<dbReference type="EMBL" id="DS999411">
    <property type="protein sequence ID" value="EED36048.1"/>
    <property type="molecule type" value="Genomic_DNA"/>
</dbReference>
<accession>B8KXZ6</accession>
<sequence>MSVRQIAGNRLLSSLKNIGHIQKAIEGTSLAALTTAGGAMDP</sequence>
<evidence type="ECO:0000313" key="1">
    <source>
        <dbReference type="EMBL" id="EED36048.1"/>
    </source>
</evidence>
<keyword evidence="2" id="KW-1185">Reference proteome</keyword>
<protein>
    <submittedName>
        <fullName evidence="1">Uncharacterized protein</fullName>
    </submittedName>
</protein>